<dbReference type="SUPFAM" id="SSF49562">
    <property type="entry name" value="C2 domain (Calcium/lipid-binding domain, CaLB)"/>
    <property type="match status" value="1"/>
</dbReference>
<evidence type="ECO:0000256" key="18">
    <source>
        <dbReference type="ARBA" id="ARBA00051341"/>
    </source>
</evidence>
<evidence type="ECO:0000256" key="9">
    <source>
        <dbReference type="ARBA" id="ARBA00034256"/>
    </source>
</evidence>
<comment type="catalytic activity">
    <reaction evidence="14">
        <text>1D-myo-inositol 1,3,4,5,6-pentakisphosphate + H2O = 1D-myo-inositol 1,4,5,6-tetrakisphosphate + phosphate</text>
        <dbReference type="Rhea" id="RHEA:77143"/>
        <dbReference type="ChEBI" id="CHEBI:15377"/>
        <dbReference type="ChEBI" id="CHEBI:43474"/>
        <dbReference type="ChEBI" id="CHEBI:57627"/>
        <dbReference type="ChEBI" id="CHEBI:57733"/>
    </reaction>
    <physiologicalReaction direction="left-to-right" evidence="14">
        <dbReference type="Rhea" id="RHEA:77144"/>
    </physiologicalReaction>
</comment>
<dbReference type="InterPro" id="IPR016130">
    <property type="entry name" value="Tyr_Pase_AS"/>
</dbReference>
<dbReference type="GO" id="GO:0016314">
    <property type="term" value="F:phosphatidylinositol-3,4,5-trisphosphate 3-phosphatase activity"/>
    <property type="evidence" value="ECO:0007669"/>
    <property type="project" value="UniProtKB-EC"/>
</dbReference>
<comment type="catalytic activity">
    <reaction evidence="16">
        <text>O-phospho-L-seryl-[protein] + H2O = L-seryl-[protein] + phosphate</text>
        <dbReference type="Rhea" id="RHEA:20629"/>
        <dbReference type="Rhea" id="RHEA-COMP:9863"/>
        <dbReference type="Rhea" id="RHEA-COMP:11604"/>
        <dbReference type="ChEBI" id="CHEBI:15377"/>
        <dbReference type="ChEBI" id="CHEBI:29999"/>
        <dbReference type="ChEBI" id="CHEBI:43474"/>
        <dbReference type="ChEBI" id="CHEBI:83421"/>
        <dbReference type="EC" id="3.1.3.16"/>
    </reaction>
    <physiologicalReaction direction="left-to-right" evidence="16">
        <dbReference type="Rhea" id="RHEA:20630"/>
    </physiologicalReaction>
</comment>
<dbReference type="PROSITE" id="PS00383">
    <property type="entry name" value="TYR_PHOSPHATASE_1"/>
    <property type="match status" value="1"/>
</dbReference>
<dbReference type="PANTHER" id="PTHR12305">
    <property type="entry name" value="PHOSPHATASE WITH HOMOLOGY TO TENSIN"/>
    <property type="match status" value="1"/>
</dbReference>
<dbReference type="AlphaFoldDB" id="A0A1J4L0N4"/>
<dbReference type="PROSITE" id="PS51181">
    <property type="entry name" value="PPASE_TENSIN"/>
    <property type="match status" value="1"/>
</dbReference>
<organism evidence="22 23">
    <name type="scientific">Tritrichomonas foetus</name>
    <dbReference type="NCBI Taxonomy" id="1144522"/>
    <lineage>
        <taxon>Eukaryota</taxon>
        <taxon>Metamonada</taxon>
        <taxon>Parabasalia</taxon>
        <taxon>Tritrichomonadida</taxon>
        <taxon>Tritrichomonadidae</taxon>
        <taxon>Tritrichomonas</taxon>
    </lineage>
</organism>
<dbReference type="CDD" id="cd14497">
    <property type="entry name" value="PTP_PTEN-like"/>
    <property type="match status" value="1"/>
</dbReference>
<evidence type="ECO:0000256" key="13">
    <source>
        <dbReference type="ARBA" id="ARBA00043760"/>
    </source>
</evidence>
<dbReference type="SMART" id="SM00404">
    <property type="entry name" value="PTPc_motif"/>
    <property type="match status" value="1"/>
</dbReference>
<dbReference type="SMART" id="SM01326">
    <property type="entry name" value="PTEN_C2"/>
    <property type="match status" value="1"/>
</dbReference>
<keyword evidence="6" id="KW-0963">Cytoplasm</keyword>
<comment type="catalytic activity">
    <reaction evidence="18">
        <text>O-phospho-L-tyrosyl-[protein] + H2O = L-tyrosyl-[protein] + phosphate</text>
        <dbReference type="Rhea" id="RHEA:10684"/>
        <dbReference type="Rhea" id="RHEA-COMP:10136"/>
        <dbReference type="Rhea" id="RHEA-COMP:20101"/>
        <dbReference type="ChEBI" id="CHEBI:15377"/>
        <dbReference type="ChEBI" id="CHEBI:43474"/>
        <dbReference type="ChEBI" id="CHEBI:46858"/>
        <dbReference type="ChEBI" id="CHEBI:61978"/>
        <dbReference type="EC" id="3.1.3.48"/>
    </reaction>
    <physiologicalReaction direction="left-to-right" evidence="18">
        <dbReference type="Rhea" id="RHEA:10685"/>
    </physiologicalReaction>
</comment>
<evidence type="ECO:0000256" key="10">
    <source>
        <dbReference type="ARBA" id="ARBA00034268"/>
    </source>
</evidence>
<dbReference type="Proteomes" id="UP000179807">
    <property type="component" value="Unassembled WGS sequence"/>
</dbReference>
<evidence type="ECO:0000313" key="22">
    <source>
        <dbReference type="EMBL" id="OHT16995.1"/>
    </source>
</evidence>
<evidence type="ECO:0000259" key="19">
    <source>
        <dbReference type="PROSITE" id="PS50056"/>
    </source>
</evidence>
<protein>
    <recommendedName>
        <fullName evidence="11">Phosphatidylinositol 3,4,5-trisphosphate 3-phosphatase and dual-specificity protein phosphatase PTEN</fullName>
        <ecNumber evidence="5">3.1.3.16</ecNumber>
        <ecNumber evidence="4">3.1.3.67</ecNumber>
    </recommendedName>
    <alternativeName>
        <fullName evidence="15">Inositol polyphosphate 3-phosphatase</fullName>
    </alternativeName>
</protein>
<feature type="domain" description="C2 tensin-type" evidence="21">
    <location>
        <begin position="196"/>
        <end position="318"/>
    </location>
</feature>
<dbReference type="GeneID" id="94848436"/>
<dbReference type="Pfam" id="PF22785">
    <property type="entry name" value="Tc-R-P"/>
    <property type="match status" value="1"/>
</dbReference>
<dbReference type="PROSITE" id="PS51182">
    <property type="entry name" value="C2_TENSIN"/>
    <property type="match status" value="1"/>
</dbReference>
<dbReference type="GO" id="GO:0004722">
    <property type="term" value="F:protein serine/threonine phosphatase activity"/>
    <property type="evidence" value="ECO:0007669"/>
    <property type="project" value="UniProtKB-EC"/>
</dbReference>
<evidence type="ECO:0000256" key="1">
    <source>
        <dbReference type="ARBA" id="ARBA00004316"/>
    </source>
</evidence>
<dbReference type="OrthoDB" id="16692at2759"/>
<evidence type="ECO:0000256" key="7">
    <source>
        <dbReference type="ARBA" id="ARBA00022801"/>
    </source>
</evidence>
<keyword evidence="8" id="KW-0966">Cell projection</keyword>
<comment type="catalytic activity">
    <reaction evidence="12">
        <text>1D-myo-inositol 1,3,4,5-tetrakisphosphate + H2O = 1D-myo-inositol 1,4,5-trisphosphate + phosphate</text>
        <dbReference type="Rhea" id="RHEA:77155"/>
        <dbReference type="ChEBI" id="CHEBI:15377"/>
        <dbReference type="ChEBI" id="CHEBI:43474"/>
        <dbReference type="ChEBI" id="CHEBI:57895"/>
        <dbReference type="ChEBI" id="CHEBI:203600"/>
    </reaction>
    <physiologicalReaction direction="left-to-right" evidence="12">
        <dbReference type="Rhea" id="RHEA:77156"/>
    </physiologicalReaction>
</comment>
<evidence type="ECO:0000259" key="20">
    <source>
        <dbReference type="PROSITE" id="PS51181"/>
    </source>
</evidence>
<comment type="catalytic activity">
    <reaction evidence="9">
        <text>1,2-dihexadecanoyl-sn-glycero-3-phospho-(1D-myo-inositol-3,4,5-trisphosphate) + H2O = 1,2-dihexadecanoyl-sn-glycero-3-phospho-(1D-myo-inositol-4,5-bisphosphate) + phosphate</text>
        <dbReference type="Rhea" id="RHEA:43560"/>
        <dbReference type="ChEBI" id="CHEBI:15377"/>
        <dbReference type="ChEBI" id="CHEBI:43474"/>
        <dbReference type="ChEBI" id="CHEBI:83420"/>
        <dbReference type="ChEBI" id="CHEBI:83423"/>
    </reaction>
    <physiologicalReaction direction="left-to-right" evidence="9">
        <dbReference type="Rhea" id="RHEA:43561"/>
    </physiologicalReaction>
</comment>
<comment type="subcellular location">
    <subcellularLocation>
        <location evidence="1">Cell projection</location>
    </subcellularLocation>
    <subcellularLocation>
        <location evidence="2">Cytoplasm</location>
    </subcellularLocation>
</comment>
<dbReference type="VEuPathDB" id="TrichDB:TRFO_41369"/>
<evidence type="ECO:0000256" key="6">
    <source>
        <dbReference type="ARBA" id="ARBA00022490"/>
    </source>
</evidence>
<evidence type="ECO:0000259" key="21">
    <source>
        <dbReference type="PROSITE" id="PS51182"/>
    </source>
</evidence>
<comment type="similarity">
    <text evidence="3">Belongs to the PTEN phosphatase protein family.</text>
</comment>
<evidence type="ECO:0000256" key="11">
    <source>
        <dbReference type="ARBA" id="ARBA00034338"/>
    </source>
</evidence>
<dbReference type="SUPFAM" id="SSF52799">
    <property type="entry name" value="(Phosphotyrosine protein) phosphatases II"/>
    <property type="match status" value="1"/>
</dbReference>
<evidence type="ECO:0000256" key="16">
    <source>
        <dbReference type="ARBA" id="ARBA00047986"/>
    </source>
</evidence>
<evidence type="ECO:0000256" key="5">
    <source>
        <dbReference type="ARBA" id="ARBA00013081"/>
    </source>
</evidence>
<dbReference type="EC" id="3.1.3.67" evidence="4"/>
<sequence length="368" mass="42101">MMFRKLVSKDKIRYNDDKYDLDLALISQRIIAMGFPSTGFESSYRNPAKEVTKFLDENFEGHYKVYNLTETPYHESIFNGPVEDYPFPDHHAPPFNTLIKILNSIHEWLLEDPSNVIAVHCLAGMGRTGTVISCALMYEGIQKDAQTALSHFSYIRTGTGSGVKMPSQIRYVYYIERHLSYCKQNNIEPNTPPIQRNRKILKISITDPLNGQSYRPVLIIFDLSFDVIYNSSWFGEIKYQAGQDLEYNMSLTVCGDFTIKLFEAKSKSGLKEVLRSTHNSSFIEGNLLAYSSNELDGPHKGNKKYSPEIHFECVLEPLESLDNDQIPLCYSEIKRTRSILTQQRRHMQATPPAMPLSPNIDMIESINV</sequence>
<dbReference type="PROSITE" id="PS50056">
    <property type="entry name" value="TYR_PHOSPHATASE_2"/>
    <property type="match status" value="1"/>
</dbReference>
<dbReference type="GO" id="GO:0050793">
    <property type="term" value="P:regulation of developmental process"/>
    <property type="evidence" value="ECO:0007669"/>
    <property type="project" value="UniProtKB-ARBA"/>
</dbReference>
<dbReference type="RefSeq" id="XP_068370131.1">
    <property type="nucleotide sequence ID" value="XM_068513732.1"/>
</dbReference>
<keyword evidence="7" id="KW-0378">Hydrolase</keyword>
<dbReference type="Pfam" id="PF10409">
    <property type="entry name" value="PTEN_C2"/>
    <property type="match status" value="1"/>
</dbReference>
<dbReference type="GO" id="GO:0005829">
    <property type="term" value="C:cytosol"/>
    <property type="evidence" value="ECO:0007669"/>
    <property type="project" value="TreeGrafter"/>
</dbReference>
<comment type="caution">
    <text evidence="22">The sequence shown here is derived from an EMBL/GenBank/DDBJ whole genome shotgun (WGS) entry which is preliminary data.</text>
</comment>
<dbReference type="InterPro" id="IPR035892">
    <property type="entry name" value="C2_domain_sf"/>
</dbReference>
<feature type="domain" description="Tyrosine specific protein phosphatases" evidence="19">
    <location>
        <begin position="96"/>
        <end position="170"/>
    </location>
</feature>
<dbReference type="InterPro" id="IPR003595">
    <property type="entry name" value="Tyr_Pase_cat"/>
</dbReference>
<dbReference type="InterPro" id="IPR029023">
    <property type="entry name" value="Tensin_phosphatase"/>
</dbReference>
<dbReference type="GO" id="GO:0004725">
    <property type="term" value="F:protein tyrosine phosphatase activity"/>
    <property type="evidence" value="ECO:0007669"/>
    <property type="project" value="UniProtKB-EC"/>
</dbReference>
<dbReference type="PANTHER" id="PTHR12305:SF81">
    <property type="entry name" value="PHOSPHATIDYLINOSITOL 3,4,5-TRISPHOSPHATE 3-PHOSPHATASE AND DUAL-SPECIFICITY PROTEIN PHOSPHATASE PTEN"/>
    <property type="match status" value="1"/>
</dbReference>
<dbReference type="InterPro" id="IPR029021">
    <property type="entry name" value="Prot-tyrosine_phosphatase-like"/>
</dbReference>
<proteinExistence type="inferred from homology"/>
<dbReference type="Gene3D" id="2.60.40.1110">
    <property type="match status" value="1"/>
</dbReference>
<gene>
    <name evidence="22" type="ORF">TRFO_41369</name>
</gene>
<dbReference type="GO" id="GO:0042995">
    <property type="term" value="C:cell projection"/>
    <property type="evidence" value="ECO:0007669"/>
    <property type="project" value="UniProtKB-SubCell"/>
</dbReference>
<reference evidence="22" key="1">
    <citation type="submission" date="2016-10" db="EMBL/GenBank/DDBJ databases">
        <authorList>
            <person name="Benchimol M."/>
            <person name="Almeida L.G."/>
            <person name="Vasconcelos A.T."/>
            <person name="Perreira-Neves A."/>
            <person name="Rosa I.A."/>
            <person name="Tasca T."/>
            <person name="Bogo M.R."/>
            <person name="de Souza W."/>
        </authorList>
    </citation>
    <scope>NUCLEOTIDE SEQUENCE [LARGE SCALE GENOMIC DNA]</scope>
    <source>
        <strain evidence="22">K</strain>
    </source>
</reference>
<evidence type="ECO:0000256" key="12">
    <source>
        <dbReference type="ARBA" id="ARBA00043734"/>
    </source>
</evidence>
<dbReference type="InterPro" id="IPR014020">
    <property type="entry name" value="Tensin_C2-dom"/>
</dbReference>
<evidence type="ECO:0000256" key="3">
    <source>
        <dbReference type="ARBA" id="ARBA00007881"/>
    </source>
</evidence>
<evidence type="ECO:0000256" key="8">
    <source>
        <dbReference type="ARBA" id="ARBA00023273"/>
    </source>
</evidence>
<evidence type="ECO:0000256" key="14">
    <source>
        <dbReference type="ARBA" id="ARBA00043762"/>
    </source>
</evidence>
<name>A0A1J4L0N4_9EUKA</name>
<keyword evidence="23" id="KW-1185">Reference proteome</keyword>
<evidence type="ECO:0000256" key="15">
    <source>
        <dbReference type="ARBA" id="ARBA00044309"/>
    </source>
</evidence>
<evidence type="ECO:0000313" key="23">
    <source>
        <dbReference type="Proteomes" id="UP000179807"/>
    </source>
</evidence>
<dbReference type="InterPro" id="IPR051281">
    <property type="entry name" value="Dual-spec_lipid-protein_phosph"/>
</dbReference>
<accession>A0A1J4L0N4</accession>
<evidence type="ECO:0000256" key="2">
    <source>
        <dbReference type="ARBA" id="ARBA00004496"/>
    </source>
</evidence>
<comment type="catalytic activity">
    <reaction evidence="10">
        <text>1,2-dioctanoyl-sn-glycero-3-phospho-(1D-myo-inositol-3,4,5-trisphosphate) + H2O = 1,2-dioctanoyl-sn-glycero-3-phospho-(1D-myo-inositol-4,5-bisphosphate) + phosphate</text>
        <dbReference type="Rhea" id="RHEA:43552"/>
        <dbReference type="ChEBI" id="CHEBI:15377"/>
        <dbReference type="ChEBI" id="CHEBI:43474"/>
        <dbReference type="ChEBI" id="CHEBI:83416"/>
        <dbReference type="ChEBI" id="CHEBI:83419"/>
    </reaction>
    <physiologicalReaction direction="left-to-right" evidence="10">
        <dbReference type="Rhea" id="RHEA:43553"/>
    </physiologicalReaction>
</comment>
<dbReference type="InterPro" id="IPR000387">
    <property type="entry name" value="Tyr_Pase_dom"/>
</dbReference>
<comment type="catalytic activity">
    <reaction evidence="17">
        <text>O-phospho-L-threonyl-[protein] + H2O = L-threonyl-[protein] + phosphate</text>
        <dbReference type="Rhea" id="RHEA:47004"/>
        <dbReference type="Rhea" id="RHEA-COMP:11060"/>
        <dbReference type="Rhea" id="RHEA-COMP:11605"/>
        <dbReference type="ChEBI" id="CHEBI:15377"/>
        <dbReference type="ChEBI" id="CHEBI:30013"/>
        <dbReference type="ChEBI" id="CHEBI:43474"/>
        <dbReference type="ChEBI" id="CHEBI:61977"/>
        <dbReference type="EC" id="3.1.3.16"/>
    </reaction>
    <physiologicalReaction direction="left-to-right" evidence="17">
        <dbReference type="Rhea" id="RHEA:47005"/>
    </physiologicalReaction>
</comment>
<dbReference type="EMBL" id="MLAK01000048">
    <property type="protein sequence ID" value="OHT16995.1"/>
    <property type="molecule type" value="Genomic_DNA"/>
</dbReference>
<evidence type="ECO:0000256" key="4">
    <source>
        <dbReference type="ARBA" id="ARBA00013015"/>
    </source>
</evidence>
<dbReference type="Gene3D" id="3.90.190.10">
    <property type="entry name" value="Protein tyrosine phosphatase superfamily"/>
    <property type="match status" value="1"/>
</dbReference>
<dbReference type="EC" id="3.1.3.16" evidence="5"/>
<comment type="catalytic activity">
    <reaction evidence="13">
        <text>a 1,2-diacyl-sn-glycero-3-phospho-(1D-myo-inositol-3,4,5-trisphosphate) + H2O = a 1,2-diacyl-sn-glycero-3-phospho-(1D-myo-inositol-4,5-bisphosphate) + phosphate</text>
        <dbReference type="Rhea" id="RHEA:25017"/>
        <dbReference type="ChEBI" id="CHEBI:15377"/>
        <dbReference type="ChEBI" id="CHEBI:43474"/>
        <dbReference type="ChEBI" id="CHEBI:57836"/>
        <dbReference type="ChEBI" id="CHEBI:58456"/>
        <dbReference type="EC" id="3.1.3.67"/>
    </reaction>
    <physiologicalReaction direction="left-to-right" evidence="13">
        <dbReference type="Rhea" id="RHEA:25018"/>
    </physiologicalReaction>
</comment>
<feature type="domain" description="Phosphatase tensin-type" evidence="20">
    <location>
        <begin position="12"/>
        <end position="182"/>
    </location>
</feature>
<evidence type="ECO:0000256" key="17">
    <source>
        <dbReference type="ARBA" id="ARBA00048832"/>
    </source>
</evidence>